<feature type="transmembrane region" description="Helical" evidence="1">
    <location>
        <begin position="273"/>
        <end position="293"/>
    </location>
</feature>
<dbReference type="Pfam" id="PF05024">
    <property type="entry name" value="Gpi1"/>
    <property type="match status" value="1"/>
</dbReference>
<name>A0AAV8D840_9POAL</name>
<evidence type="ECO:0000256" key="1">
    <source>
        <dbReference type="SAM" id="Phobius"/>
    </source>
</evidence>
<feature type="transmembrane region" description="Helical" evidence="1">
    <location>
        <begin position="484"/>
        <end position="506"/>
    </location>
</feature>
<dbReference type="GO" id="GO:0016757">
    <property type="term" value="F:glycosyltransferase activity"/>
    <property type="evidence" value="ECO:0007669"/>
    <property type="project" value="UniProtKB-KW"/>
</dbReference>
<dbReference type="GO" id="GO:0006506">
    <property type="term" value="P:GPI anchor biosynthetic process"/>
    <property type="evidence" value="ECO:0007669"/>
    <property type="project" value="InterPro"/>
</dbReference>
<organism evidence="2 3">
    <name type="scientific">Rhynchospora pubera</name>
    <dbReference type="NCBI Taxonomy" id="906938"/>
    <lineage>
        <taxon>Eukaryota</taxon>
        <taxon>Viridiplantae</taxon>
        <taxon>Streptophyta</taxon>
        <taxon>Embryophyta</taxon>
        <taxon>Tracheophyta</taxon>
        <taxon>Spermatophyta</taxon>
        <taxon>Magnoliopsida</taxon>
        <taxon>Liliopsida</taxon>
        <taxon>Poales</taxon>
        <taxon>Cyperaceae</taxon>
        <taxon>Cyperoideae</taxon>
        <taxon>Rhynchosporeae</taxon>
        <taxon>Rhynchospora</taxon>
    </lineage>
</organism>
<dbReference type="PANTHER" id="PTHR47555">
    <property type="entry name" value="N-ACETYLGLUCOSAMINYL TRANSFERASE COMPONENT FAMILY PROTEIN / GPI1 FAMILY PROTEIN"/>
    <property type="match status" value="1"/>
</dbReference>
<feature type="transmembrane region" description="Helical" evidence="1">
    <location>
        <begin position="527"/>
        <end position="552"/>
    </location>
</feature>
<gene>
    <name evidence="2" type="ORF">LUZ62_075508</name>
</gene>
<keyword evidence="1" id="KW-0812">Transmembrane</keyword>
<keyword evidence="3" id="KW-1185">Reference proteome</keyword>
<keyword evidence="1" id="KW-0472">Membrane</keyword>
<accession>A0AAV8D840</accession>
<dbReference type="EMBL" id="JAMFTS010000004">
    <property type="protein sequence ID" value="KAJ4765133.1"/>
    <property type="molecule type" value="Genomic_DNA"/>
</dbReference>
<feature type="transmembrane region" description="Helical" evidence="1">
    <location>
        <begin position="438"/>
        <end position="464"/>
    </location>
</feature>
<proteinExistence type="predicted"/>
<dbReference type="InterPro" id="IPR007720">
    <property type="entry name" value="PigQ/GPI1"/>
</dbReference>
<keyword evidence="2" id="KW-0808">Transferase</keyword>
<dbReference type="GO" id="GO:0016020">
    <property type="term" value="C:membrane"/>
    <property type="evidence" value="ECO:0007669"/>
    <property type="project" value="InterPro"/>
</dbReference>
<dbReference type="AlphaFoldDB" id="A0AAV8D840"/>
<dbReference type="PANTHER" id="PTHR47555:SF2">
    <property type="entry name" value="N-ACETYLGLUCOSAMINYL TRANSFERASE COMPONENT FAMILY PROTEIN _ GPI1 FAMILY PROTEIN"/>
    <property type="match status" value="1"/>
</dbReference>
<protein>
    <submittedName>
        <fullName evidence="2">Phosphatidylinositol N-acetylglucosaminyltransferase subunit Q</fullName>
    </submittedName>
</protein>
<feature type="transmembrane region" description="Helical" evidence="1">
    <location>
        <begin position="359"/>
        <end position="379"/>
    </location>
</feature>
<keyword evidence="1" id="KW-1133">Transmembrane helix</keyword>
<keyword evidence="2" id="KW-0328">Glycosyltransferase</keyword>
<comment type="caution">
    <text evidence="2">The sequence shown here is derived from an EMBL/GenBank/DDBJ whole genome shotgun (WGS) entry which is preliminary data.</text>
</comment>
<reference evidence="2" key="1">
    <citation type="submission" date="2022-08" db="EMBL/GenBank/DDBJ databases">
        <authorList>
            <person name="Marques A."/>
        </authorList>
    </citation>
    <scope>NUCLEOTIDE SEQUENCE</scope>
    <source>
        <strain evidence="2">RhyPub2mFocal</strain>
        <tissue evidence="2">Leaves</tissue>
    </source>
</reference>
<evidence type="ECO:0000313" key="3">
    <source>
        <dbReference type="Proteomes" id="UP001140206"/>
    </source>
</evidence>
<feature type="transmembrane region" description="Helical" evidence="1">
    <location>
        <begin position="558"/>
        <end position="586"/>
    </location>
</feature>
<evidence type="ECO:0000313" key="2">
    <source>
        <dbReference type="EMBL" id="KAJ4765133.1"/>
    </source>
</evidence>
<dbReference type="Proteomes" id="UP001140206">
    <property type="component" value="Chromosome 4"/>
</dbReference>
<sequence>MNCLDLLRSDLRFRLHPTMANRCRIWWPEKLLPLEPPRSSHHAPHNPSILFGWCFNGYGADSLDLVLVSAIPSDRISASFPRFYDLQETLTSINGKMPYRLQHKALFTLVGCCTVSETTFASEKEFNGDATEGCSEFQRCFLQKNGIWVQLLLSGTRSVSFGNDGIRTVPLVRNLHLGHDLLENCDCHVILYEIPTMGKNHYSLSPWGISQEKRSTLKKPRWIKILGEKPPVVDLESVILAVNCSNYAKLSIEEQARITGPVSCSFFVTIYDVVWHCVTLFLASIFTVAYQFIQCSHKLLTCNFGKGLLFLGKLIPYSCKTVHVRSCQFLYWPVFLHKHTFSLFPNVEFIHRSSLQNHLWSSISTDLTFGILLSIFFLANTEPISNWIFSICHTLTESILRSGCVWLMGVPAGFKLNTELARVLGMVSLNMIQVYSTIWYFIGTSILGYIIIAFIIVGVVFGATLQLALFLDLVRLVTLHVTSLHWLVSVLYSRQIQALASLWRIFRGRKWNPLRQRLDSYGYTVEQHVVGSLIFSPLLLLLPTTSVFYIFFTMLNTIITLLCISVEVLISLLYVTPCYEIFLWVLNKTRFPSGVWFSNVSLADEVVVSILCSNHAKLGELIGPHYKNVFSGVSSSFAKSMAYSVLTGCRITSNLSTSMPAIAPWMKLVCKEYWKLCHDSILESTVQKKRRLC</sequence>